<sequence length="179" mass="19825">MDTIDTVLEAHDEPHCEARRRWLRAAGAAALAGVVTRVRAEPPAVGKPLRLPDVPLVGGGRYGEAQARGKVLVLYWWATWCPFCAEQSPLIHEAWLKHRARGLEVLAISIDKQEATVREYLAAKGYRYPVAMNTPALASVLPKPKGLPVTWVRGREGTVVYAEAGQLFPEDIQAFEKYL</sequence>
<dbReference type="InterPro" id="IPR036249">
    <property type="entry name" value="Thioredoxin-like_sf"/>
</dbReference>
<dbReference type="CDD" id="cd02966">
    <property type="entry name" value="TlpA_like_family"/>
    <property type="match status" value="1"/>
</dbReference>
<protein>
    <submittedName>
        <fullName evidence="2">TlpA family protein disulfide reductase</fullName>
    </submittedName>
</protein>
<organism evidence="2 3">
    <name type="scientific">Caldimonas aquatica</name>
    <dbReference type="NCBI Taxonomy" id="376175"/>
    <lineage>
        <taxon>Bacteria</taxon>
        <taxon>Pseudomonadati</taxon>
        <taxon>Pseudomonadota</taxon>
        <taxon>Betaproteobacteria</taxon>
        <taxon>Burkholderiales</taxon>
        <taxon>Sphaerotilaceae</taxon>
        <taxon>Caldimonas</taxon>
    </lineage>
</organism>
<name>A0ABY6MTD2_9BURK</name>
<gene>
    <name evidence="2" type="ORF">OMP39_01435</name>
</gene>
<accession>A0ABY6MTD2</accession>
<evidence type="ECO:0000313" key="3">
    <source>
        <dbReference type="Proteomes" id="UP001163266"/>
    </source>
</evidence>
<proteinExistence type="predicted"/>
<evidence type="ECO:0000313" key="2">
    <source>
        <dbReference type="EMBL" id="UZD55288.1"/>
    </source>
</evidence>
<evidence type="ECO:0000259" key="1">
    <source>
        <dbReference type="PROSITE" id="PS51352"/>
    </source>
</evidence>
<dbReference type="RefSeq" id="WP_264893046.1">
    <property type="nucleotide sequence ID" value="NZ_CP110257.1"/>
</dbReference>
<dbReference type="PROSITE" id="PS51352">
    <property type="entry name" value="THIOREDOXIN_2"/>
    <property type="match status" value="1"/>
</dbReference>
<dbReference type="InterPro" id="IPR013766">
    <property type="entry name" value="Thioredoxin_domain"/>
</dbReference>
<feature type="domain" description="Thioredoxin" evidence="1">
    <location>
        <begin position="43"/>
        <end position="179"/>
    </location>
</feature>
<dbReference type="EMBL" id="CP110257">
    <property type="protein sequence ID" value="UZD55288.1"/>
    <property type="molecule type" value="Genomic_DNA"/>
</dbReference>
<dbReference type="InterPro" id="IPR050553">
    <property type="entry name" value="Thioredoxin_ResA/DsbE_sf"/>
</dbReference>
<dbReference type="Pfam" id="PF00578">
    <property type="entry name" value="AhpC-TSA"/>
    <property type="match status" value="1"/>
</dbReference>
<dbReference type="InterPro" id="IPR000866">
    <property type="entry name" value="AhpC/TSA"/>
</dbReference>
<dbReference type="PANTHER" id="PTHR42852">
    <property type="entry name" value="THIOL:DISULFIDE INTERCHANGE PROTEIN DSBE"/>
    <property type="match status" value="1"/>
</dbReference>
<dbReference type="Proteomes" id="UP001163266">
    <property type="component" value="Chromosome"/>
</dbReference>
<dbReference type="Gene3D" id="3.40.30.10">
    <property type="entry name" value="Glutaredoxin"/>
    <property type="match status" value="1"/>
</dbReference>
<dbReference type="PANTHER" id="PTHR42852:SF17">
    <property type="entry name" value="THIOREDOXIN-LIKE PROTEIN HI_1115"/>
    <property type="match status" value="1"/>
</dbReference>
<keyword evidence="3" id="KW-1185">Reference proteome</keyword>
<reference evidence="2" key="1">
    <citation type="submission" date="2022-10" db="EMBL/GenBank/DDBJ databases">
        <title>Complete genome sequence of Schlegelella aquatica LMG 23380.</title>
        <authorList>
            <person name="Musilova J."/>
            <person name="Kourilova X."/>
            <person name="Bezdicek M."/>
            <person name="Hermankova K."/>
            <person name="Obruca S."/>
            <person name="Sedlar K."/>
        </authorList>
    </citation>
    <scope>NUCLEOTIDE SEQUENCE</scope>
    <source>
        <strain evidence="2">LMG 23380</strain>
    </source>
</reference>
<dbReference type="SUPFAM" id="SSF52833">
    <property type="entry name" value="Thioredoxin-like"/>
    <property type="match status" value="1"/>
</dbReference>